<dbReference type="InterPro" id="IPR006597">
    <property type="entry name" value="Sel1-like"/>
</dbReference>
<dbReference type="PANTHER" id="PTHR43628:SF1">
    <property type="entry name" value="CHITIN SYNTHASE REGULATORY FACTOR 2-RELATED"/>
    <property type="match status" value="1"/>
</dbReference>
<gene>
    <name evidence="1" type="ORF">RhiirA4_494589</name>
</gene>
<dbReference type="InterPro" id="IPR011990">
    <property type="entry name" value="TPR-like_helical_dom_sf"/>
</dbReference>
<comment type="caution">
    <text evidence="1">The sequence shown here is derived from an EMBL/GenBank/DDBJ whole genome shotgun (WGS) entry which is preliminary data.</text>
</comment>
<dbReference type="SUPFAM" id="SSF81901">
    <property type="entry name" value="HCP-like"/>
    <property type="match status" value="2"/>
</dbReference>
<dbReference type="PANTHER" id="PTHR43628">
    <property type="entry name" value="ACTIVATOR OF C KINASE PROTEIN 1-RELATED"/>
    <property type="match status" value="1"/>
</dbReference>
<dbReference type="Pfam" id="PF08238">
    <property type="entry name" value="Sel1"/>
    <property type="match status" value="5"/>
</dbReference>
<accession>A0A2I1HXD5</accession>
<protein>
    <submittedName>
        <fullName evidence="1">HCP-like protein</fullName>
    </submittedName>
</protein>
<name>A0A2I1HXD5_9GLOM</name>
<evidence type="ECO:0000313" key="2">
    <source>
        <dbReference type="Proteomes" id="UP000234323"/>
    </source>
</evidence>
<proteinExistence type="predicted"/>
<dbReference type="AlphaFoldDB" id="A0A2I1HXD5"/>
<dbReference type="Proteomes" id="UP000234323">
    <property type="component" value="Unassembled WGS sequence"/>
</dbReference>
<organism evidence="1 2">
    <name type="scientific">Rhizophagus irregularis</name>
    <dbReference type="NCBI Taxonomy" id="588596"/>
    <lineage>
        <taxon>Eukaryota</taxon>
        <taxon>Fungi</taxon>
        <taxon>Fungi incertae sedis</taxon>
        <taxon>Mucoromycota</taxon>
        <taxon>Glomeromycotina</taxon>
        <taxon>Glomeromycetes</taxon>
        <taxon>Glomerales</taxon>
        <taxon>Glomeraceae</taxon>
        <taxon>Rhizophagus</taxon>
    </lineage>
</organism>
<feature type="non-terminal residue" evidence="1">
    <location>
        <position position="1"/>
    </location>
</feature>
<dbReference type="EMBL" id="LLXI01010655">
    <property type="protein sequence ID" value="PKY63515.1"/>
    <property type="molecule type" value="Genomic_DNA"/>
</dbReference>
<evidence type="ECO:0000313" key="1">
    <source>
        <dbReference type="EMBL" id="PKY63515.1"/>
    </source>
</evidence>
<reference evidence="1 2" key="1">
    <citation type="submission" date="2015-10" db="EMBL/GenBank/DDBJ databases">
        <title>Genome analyses suggest a sexual origin of heterokaryosis in a supposedly ancient asexual fungus.</title>
        <authorList>
            <person name="Ropars J."/>
            <person name="Sedzielewska K."/>
            <person name="Noel J."/>
            <person name="Charron P."/>
            <person name="Farinelli L."/>
            <person name="Marton T."/>
            <person name="Kruger M."/>
            <person name="Pelin A."/>
            <person name="Brachmann A."/>
            <person name="Corradi N."/>
        </authorList>
    </citation>
    <scope>NUCLEOTIDE SEQUENCE [LARGE SCALE GENOMIC DNA]</scope>
    <source>
        <strain evidence="1 2">A4</strain>
    </source>
</reference>
<dbReference type="SMART" id="SM00671">
    <property type="entry name" value="SEL1"/>
    <property type="match status" value="3"/>
</dbReference>
<dbReference type="Gene3D" id="1.25.40.10">
    <property type="entry name" value="Tetratricopeptide repeat domain"/>
    <property type="match status" value="2"/>
</dbReference>
<sequence length="178" mass="20370">LRKSFELYKKSAEQGYINAQSQLIYCYDCGYGTEVVSIKAFELAKIIAEKGYSDAQYLLGEYYIYGKGVDKDENKAFELFNKLATKYFVSDKKEIKINKQKEFEYSKIFAEGINMSLKYELGNCYNIGVGTEVNKTKAFELYKIAAEEGNSFAHINLGLMYENASGDVFYVDLYENSI</sequence>
<dbReference type="InterPro" id="IPR052945">
    <property type="entry name" value="Mitotic_Regulator"/>
</dbReference>
<keyword evidence="2" id="KW-1185">Reference proteome</keyword>